<dbReference type="InterPro" id="IPR011989">
    <property type="entry name" value="ARM-like"/>
</dbReference>
<dbReference type="InterPro" id="IPR001494">
    <property type="entry name" value="Importin-beta_N"/>
</dbReference>
<evidence type="ECO:0000256" key="1">
    <source>
        <dbReference type="ARBA" id="ARBA00004123"/>
    </source>
</evidence>
<evidence type="ECO:0000313" key="9">
    <source>
        <dbReference type="EMBL" id="KAJ3089148.1"/>
    </source>
</evidence>
<gene>
    <name evidence="9" type="primary">XPO7_1</name>
    <name evidence="9" type="ORF">HK100_007840</name>
</gene>
<protein>
    <submittedName>
        <fullName evidence="9">Exportin 7</fullName>
    </submittedName>
</protein>
<feature type="non-terminal residue" evidence="9">
    <location>
        <position position="1"/>
    </location>
</feature>
<keyword evidence="10" id="KW-1185">Reference proteome</keyword>
<keyword evidence="4" id="KW-0813">Transport</keyword>
<keyword evidence="5" id="KW-0963">Cytoplasm</keyword>
<dbReference type="Gene3D" id="1.25.10.10">
    <property type="entry name" value="Leucine-rich Repeat Variant"/>
    <property type="match status" value="1"/>
</dbReference>
<dbReference type="InterPro" id="IPR044189">
    <property type="entry name" value="XPO4/7-like"/>
</dbReference>
<comment type="caution">
    <text evidence="9">The sequence shown here is derived from an EMBL/GenBank/DDBJ whole genome shotgun (WGS) entry which is preliminary data.</text>
</comment>
<dbReference type="EMBL" id="JADGJH010003729">
    <property type="protein sequence ID" value="KAJ3089148.1"/>
    <property type="molecule type" value="Genomic_DNA"/>
</dbReference>
<proteinExistence type="inferred from homology"/>
<dbReference type="InterPro" id="IPR016024">
    <property type="entry name" value="ARM-type_fold"/>
</dbReference>
<evidence type="ECO:0000259" key="8">
    <source>
        <dbReference type="Pfam" id="PF03810"/>
    </source>
</evidence>
<dbReference type="GO" id="GO:0005049">
    <property type="term" value="F:nuclear export signal receptor activity"/>
    <property type="evidence" value="ECO:0007669"/>
    <property type="project" value="InterPro"/>
</dbReference>
<evidence type="ECO:0000256" key="3">
    <source>
        <dbReference type="ARBA" id="ARBA00009466"/>
    </source>
</evidence>
<dbReference type="AlphaFoldDB" id="A0AAD5SNU2"/>
<feature type="non-terminal residue" evidence="9">
    <location>
        <position position="247"/>
    </location>
</feature>
<dbReference type="GO" id="GO:0005737">
    <property type="term" value="C:cytoplasm"/>
    <property type="evidence" value="ECO:0007669"/>
    <property type="project" value="UniProtKB-SubCell"/>
</dbReference>
<dbReference type="GO" id="GO:0006611">
    <property type="term" value="P:protein export from nucleus"/>
    <property type="evidence" value="ECO:0007669"/>
    <property type="project" value="TreeGrafter"/>
</dbReference>
<accession>A0AAD5SNU2</accession>
<evidence type="ECO:0000256" key="4">
    <source>
        <dbReference type="ARBA" id="ARBA00022448"/>
    </source>
</evidence>
<dbReference type="GO" id="GO:0005643">
    <property type="term" value="C:nuclear pore"/>
    <property type="evidence" value="ECO:0007669"/>
    <property type="project" value="TreeGrafter"/>
</dbReference>
<dbReference type="SUPFAM" id="SSF48371">
    <property type="entry name" value="ARM repeat"/>
    <property type="match status" value="1"/>
</dbReference>
<evidence type="ECO:0000256" key="2">
    <source>
        <dbReference type="ARBA" id="ARBA00004496"/>
    </source>
</evidence>
<evidence type="ECO:0000256" key="6">
    <source>
        <dbReference type="ARBA" id="ARBA00022927"/>
    </source>
</evidence>
<dbReference type="Pfam" id="PF03810">
    <property type="entry name" value="IBN_N"/>
    <property type="match status" value="1"/>
</dbReference>
<evidence type="ECO:0000256" key="5">
    <source>
        <dbReference type="ARBA" id="ARBA00022490"/>
    </source>
</evidence>
<dbReference type="GO" id="GO:0031267">
    <property type="term" value="F:small GTPase binding"/>
    <property type="evidence" value="ECO:0007669"/>
    <property type="project" value="InterPro"/>
</dbReference>
<dbReference type="PANTHER" id="PTHR12596:SF2">
    <property type="entry name" value="EXPORTIN-7 ISOFORM X1"/>
    <property type="match status" value="1"/>
</dbReference>
<comment type="subcellular location">
    <subcellularLocation>
        <location evidence="2">Cytoplasm</location>
    </subcellularLocation>
    <subcellularLocation>
        <location evidence="1">Nucleus</location>
    </subcellularLocation>
</comment>
<reference evidence="9" key="1">
    <citation type="submission" date="2020-05" db="EMBL/GenBank/DDBJ databases">
        <title>Phylogenomic resolution of chytrid fungi.</title>
        <authorList>
            <person name="Stajich J.E."/>
            <person name="Amses K."/>
            <person name="Simmons R."/>
            <person name="Seto K."/>
            <person name="Myers J."/>
            <person name="Bonds A."/>
            <person name="Quandt C.A."/>
            <person name="Barry K."/>
            <person name="Liu P."/>
            <person name="Grigoriev I."/>
            <person name="Longcore J.E."/>
            <person name="James T.Y."/>
        </authorList>
    </citation>
    <scope>NUCLEOTIDE SEQUENCE</scope>
    <source>
        <strain evidence="9">JEL0513</strain>
    </source>
</reference>
<keyword evidence="6" id="KW-0653">Protein transport</keyword>
<dbReference type="Proteomes" id="UP001211907">
    <property type="component" value="Unassembled WGS sequence"/>
</dbReference>
<name>A0AAD5SNU2_9FUNG</name>
<sequence>AFAVYNPLNTDRLRAEEALARYFPTFSESTLASVSNASPSVANPMGPLQSLGNCQHVLNMSNNPYAHLFATQHLKALVISHFQLLSIPQKIELRTFILNYLGTKGIRLELYVMTGLAELFGLVTKLGWFDADEFQNSLVDASKFLQASNEHRIVGILILASLVQEMNRMTAVLKNITRHRKVGQYIYNSFEHTPKRIHHMFIFPFFSPSFPSFHTAVNFRDLQLTQIFTLCLDAIRELVSKQIAFSN</sequence>
<keyword evidence="7" id="KW-0539">Nucleus</keyword>
<organism evidence="9 10">
    <name type="scientific">Physocladia obscura</name>
    <dbReference type="NCBI Taxonomy" id="109957"/>
    <lineage>
        <taxon>Eukaryota</taxon>
        <taxon>Fungi</taxon>
        <taxon>Fungi incertae sedis</taxon>
        <taxon>Chytridiomycota</taxon>
        <taxon>Chytridiomycota incertae sedis</taxon>
        <taxon>Chytridiomycetes</taxon>
        <taxon>Chytridiales</taxon>
        <taxon>Chytriomycetaceae</taxon>
        <taxon>Physocladia</taxon>
    </lineage>
</organism>
<dbReference type="PANTHER" id="PTHR12596">
    <property type="entry name" value="EXPORTIN 4,7-RELATED"/>
    <property type="match status" value="1"/>
</dbReference>
<evidence type="ECO:0000313" key="10">
    <source>
        <dbReference type="Proteomes" id="UP001211907"/>
    </source>
</evidence>
<feature type="domain" description="Importin N-terminal" evidence="8">
    <location>
        <begin position="50"/>
        <end position="103"/>
    </location>
</feature>
<comment type="similarity">
    <text evidence="3">Belongs to the exportin family.</text>
</comment>
<evidence type="ECO:0000256" key="7">
    <source>
        <dbReference type="ARBA" id="ARBA00023242"/>
    </source>
</evidence>